<dbReference type="Proteomes" id="UP000077667">
    <property type="component" value="Chromosome"/>
</dbReference>
<dbReference type="Gene3D" id="1.25.40.390">
    <property type="match status" value="1"/>
</dbReference>
<dbReference type="InterPro" id="IPR011990">
    <property type="entry name" value="TPR-like_helical_dom_sf"/>
</dbReference>
<proteinExistence type="inferred from homology"/>
<reference evidence="9 10" key="1">
    <citation type="submission" date="2016-05" db="EMBL/GenBank/DDBJ databases">
        <title>Niabella ginsenosidivorans BS26 whole genome sequencing.</title>
        <authorList>
            <person name="Im W.T."/>
            <person name="Siddiqi M.Z."/>
        </authorList>
    </citation>
    <scope>NUCLEOTIDE SEQUENCE [LARGE SCALE GENOMIC DNA]</scope>
    <source>
        <strain evidence="9 10">BS26</strain>
    </source>
</reference>
<evidence type="ECO:0000256" key="6">
    <source>
        <dbReference type="SAM" id="SignalP"/>
    </source>
</evidence>
<keyword evidence="3 6" id="KW-0732">Signal</keyword>
<evidence type="ECO:0000256" key="3">
    <source>
        <dbReference type="ARBA" id="ARBA00022729"/>
    </source>
</evidence>
<organism evidence="9 10">
    <name type="scientific">Niabella ginsenosidivorans</name>
    <dbReference type="NCBI Taxonomy" id="1176587"/>
    <lineage>
        <taxon>Bacteria</taxon>
        <taxon>Pseudomonadati</taxon>
        <taxon>Bacteroidota</taxon>
        <taxon>Chitinophagia</taxon>
        <taxon>Chitinophagales</taxon>
        <taxon>Chitinophagaceae</taxon>
        <taxon>Niabella</taxon>
    </lineage>
</organism>
<keyword evidence="4" id="KW-0472">Membrane</keyword>
<dbReference type="InterPro" id="IPR033985">
    <property type="entry name" value="SusD-like_N"/>
</dbReference>
<evidence type="ECO:0000256" key="2">
    <source>
        <dbReference type="ARBA" id="ARBA00006275"/>
    </source>
</evidence>
<keyword evidence="10" id="KW-1185">Reference proteome</keyword>
<name>A0A1A9I6D0_9BACT</name>
<evidence type="ECO:0000256" key="5">
    <source>
        <dbReference type="ARBA" id="ARBA00023237"/>
    </source>
</evidence>
<dbReference type="InterPro" id="IPR012944">
    <property type="entry name" value="SusD_RagB_dom"/>
</dbReference>
<comment type="subcellular location">
    <subcellularLocation>
        <location evidence="1">Cell outer membrane</location>
    </subcellularLocation>
</comment>
<feature type="chain" id="PRO_5008389933" evidence="6">
    <location>
        <begin position="20"/>
        <end position="624"/>
    </location>
</feature>
<sequence>MTHFYKTLFSALFFGSLLVACNKGFLDQTPVDRVPKDQVWKDPALATAFVNEIYNGLGQGGFEEQMLASVSDEAVFTHTGRNINTINEGSLNATNVGWESDTYKYGTMYNRIRACNITLQELSNPENMLDNNTKALLMGQAYFLRAYFYHQLVRYYGGVPLITKVYDLDEDYSAARNSFEECINFIVNDCDSAALLLKGQTMDNGRATRVAALALKSRTLLYAASDLHDKAKISAVWAAGATDQLVYSGGSQKDRWELAKQAALAVIQEGGGGYKLDLTAPVADSIGTLNYISISMGGGSTAPGVDASAASDLLFARYFIADKDESGEYIGKYNGPNGYHNWSGNTPVGLLVDDYRMKDGTPFSWSNPDQKAHPYTNRDPRFYATIMYDGAGWKPRNLVSGDVDPANQIQTGFYDLASGGKTITVAGLDTRSSSIEDWNGSRTGYYMRKFIDPNPKIKDASDKQFIPWPFFRYTEAVLNYAEACIETGDEATAKTWLNKIRFRAGMPAITSSGAALLAEYRNERRIELAYEEHRYHDARRWLIAPQTLGRKLTFISISGKFKSGKTMSAPYHHDETIYNYTYTPFVDNAHENRTWDNKMYYRPFSRDELNKNSKLEQNPGYTKS</sequence>
<evidence type="ECO:0000259" key="8">
    <source>
        <dbReference type="Pfam" id="PF14322"/>
    </source>
</evidence>
<protein>
    <submittedName>
        <fullName evidence="9">Carbohydrate-binding protein SusD</fullName>
    </submittedName>
</protein>
<keyword evidence="5" id="KW-0998">Cell outer membrane</keyword>
<dbReference type="Pfam" id="PF14322">
    <property type="entry name" value="SusD-like_3"/>
    <property type="match status" value="1"/>
</dbReference>
<dbReference type="GO" id="GO:0009279">
    <property type="term" value="C:cell outer membrane"/>
    <property type="evidence" value="ECO:0007669"/>
    <property type="project" value="UniProtKB-SubCell"/>
</dbReference>
<evidence type="ECO:0000313" key="10">
    <source>
        <dbReference type="Proteomes" id="UP000077667"/>
    </source>
</evidence>
<evidence type="ECO:0000259" key="7">
    <source>
        <dbReference type="Pfam" id="PF07980"/>
    </source>
</evidence>
<comment type="similarity">
    <text evidence="2">Belongs to the SusD family.</text>
</comment>
<dbReference type="STRING" id="1176587.A8C56_21715"/>
<dbReference type="KEGG" id="nia:A8C56_21715"/>
<evidence type="ECO:0000313" key="9">
    <source>
        <dbReference type="EMBL" id="ANH83247.1"/>
    </source>
</evidence>
<dbReference type="OrthoDB" id="5694214at2"/>
<dbReference type="SUPFAM" id="SSF48452">
    <property type="entry name" value="TPR-like"/>
    <property type="match status" value="1"/>
</dbReference>
<feature type="signal peptide" evidence="6">
    <location>
        <begin position="1"/>
        <end position="19"/>
    </location>
</feature>
<dbReference type="PROSITE" id="PS51257">
    <property type="entry name" value="PROKAR_LIPOPROTEIN"/>
    <property type="match status" value="1"/>
</dbReference>
<dbReference type="EMBL" id="CP015772">
    <property type="protein sequence ID" value="ANH83247.1"/>
    <property type="molecule type" value="Genomic_DNA"/>
</dbReference>
<dbReference type="AlphaFoldDB" id="A0A1A9I6D0"/>
<accession>A0A1A9I6D0</accession>
<evidence type="ECO:0000256" key="4">
    <source>
        <dbReference type="ARBA" id="ARBA00023136"/>
    </source>
</evidence>
<gene>
    <name evidence="9" type="ORF">A8C56_21715</name>
</gene>
<feature type="domain" description="SusD-like N-terminal" evidence="8">
    <location>
        <begin position="25"/>
        <end position="220"/>
    </location>
</feature>
<feature type="domain" description="RagB/SusD" evidence="7">
    <location>
        <begin position="333"/>
        <end position="621"/>
    </location>
</feature>
<dbReference type="RefSeq" id="WP_067760646.1">
    <property type="nucleotide sequence ID" value="NZ_CP015772.1"/>
</dbReference>
<dbReference type="Pfam" id="PF07980">
    <property type="entry name" value="SusD_RagB"/>
    <property type="match status" value="1"/>
</dbReference>
<evidence type="ECO:0000256" key="1">
    <source>
        <dbReference type="ARBA" id="ARBA00004442"/>
    </source>
</evidence>